<keyword evidence="6" id="KW-0964">Secreted</keyword>
<dbReference type="AlphaFoldDB" id="A0A328AHZ1"/>
<dbReference type="Pfam" id="PF13396">
    <property type="entry name" value="PLDc_N"/>
    <property type="match status" value="1"/>
</dbReference>
<evidence type="ECO:0000256" key="6">
    <source>
        <dbReference type="ARBA" id="ARBA00022525"/>
    </source>
</evidence>
<evidence type="ECO:0000256" key="3">
    <source>
        <dbReference type="ARBA" id="ARBA00004651"/>
    </source>
</evidence>
<evidence type="ECO:0000259" key="17">
    <source>
        <dbReference type="PROSITE" id="PS50035"/>
    </source>
</evidence>
<dbReference type="Proteomes" id="UP000249254">
    <property type="component" value="Unassembled WGS sequence"/>
</dbReference>
<comment type="function">
    <text evidence="1">Could be a virulence factor.</text>
</comment>
<dbReference type="GO" id="GO:0032049">
    <property type="term" value="P:cardiolipin biosynthetic process"/>
    <property type="evidence" value="ECO:0007669"/>
    <property type="project" value="UniProtKB-UniRule"/>
</dbReference>
<dbReference type="GO" id="GO:0005886">
    <property type="term" value="C:plasma membrane"/>
    <property type="evidence" value="ECO:0007669"/>
    <property type="project" value="UniProtKB-SubCell"/>
</dbReference>
<dbReference type="SUPFAM" id="SSF56024">
    <property type="entry name" value="Phospholipase D/nuclease"/>
    <property type="match status" value="2"/>
</dbReference>
<evidence type="ECO:0000256" key="15">
    <source>
        <dbReference type="NCBIfam" id="TIGR04265"/>
    </source>
</evidence>
<keyword evidence="4" id="KW-1003">Cell membrane</keyword>
<dbReference type="Gene3D" id="3.30.870.10">
    <property type="entry name" value="Endonuclease Chain A"/>
    <property type="match status" value="2"/>
</dbReference>
<evidence type="ECO:0000256" key="1">
    <source>
        <dbReference type="ARBA" id="ARBA00003145"/>
    </source>
</evidence>
<keyword evidence="10 16" id="KW-1133">Transmembrane helix</keyword>
<dbReference type="EC" id="2.7.8.-" evidence="15"/>
<comment type="caution">
    <text evidence="18">The sequence shown here is derived from an EMBL/GenBank/DDBJ whole genome shotgun (WGS) entry which is preliminary data.</text>
</comment>
<gene>
    <name evidence="18" type="primary">cls</name>
    <name evidence="18" type="ORF">DJ017_06110</name>
</gene>
<evidence type="ECO:0000256" key="10">
    <source>
        <dbReference type="ARBA" id="ARBA00022989"/>
    </source>
</evidence>
<keyword evidence="13" id="KW-0594">Phospholipid biosynthesis</keyword>
<evidence type="ECO:0000256" key="5">
    <source>
        <dbReference type="ARBA" id="ARBA00022516"/>
    </source>
</evidence>
<keyword evidence="9" id="KW-0677">Repeat</keyword>
<dbReference type="InterPro" id="IPR027379">
    <property type="entry name" value="CLS_N"/>
</dbReference>
<evidence type="ECO:0000256" key="4">
    <source>
        <dbReference type="ARBA" id="ARBA00022475"/>
    </source>
</evidence>
<keyword evidence="7" id="KW-0808">Transferase</keyword>
<dbReference type="PROSITE" id="PS50035">
    <property type="entry name" value="PLD"/>
    <property type="match status" value="2"/>
</dbReference>
<dbReference type="EMBL" id="QFYQ01000001">
    <property type="protein sequence ID" value="RAK54125.1"/>
    <property type="molecule type" value="Genomic_DNA"/>
</dbReference>
<evidence type="ECO:0000256" key="12">
    <source>
        <dbReference type="ARBA" id="ARBA00023136"/>
    </source>
</evidence>
<keyword evidence="12 16" id="KW-0472">Membrane</keyword>
<evidence type="ECO:0000256" key="9">
    <source>
        <dbReference type="ARBA" id="ARBA00022737"/>
    </source>
</evidence>
<keyword evidence="8 16" id="KW-0812">Transmembrane</keyword>
<name>A0A328AHZ1_9CAUL</name>
<dbReference type="SMART" id="SM00155">
    <property type="entry name" value="PLDc"/>
    <property type="match status" value="2"/>
</dbReference>
<evidence type="ECO:0000256" key="2">
    <source>
        <dbReference type="ARBA" id="ARBA00004613"/>
    </source>
</evidence>
<evidence type="ECO:0000313" key="19">
    <source>
        <dbReference type="Proteomes" id="UP000249254"/>
    </source>
</evidence>
<organism evidence="18 19">
    <name type="scientific">Phenylobacterium soli</name>
    <dbReference type="NCBI Taxonomy" id="2170551"/>
    <lineage>
        <taxon>Bacteria</taxon>
        <taxon>Pseudomonadati</taxon>
        <taxon>Pseudomonadota</taxon>
        <taxon>Alphaproteobacteria</taxon>
        <taxon>Caulobacterales</taxon>
        <taxon>Caulobacteraceae</taxon>
        <taxon>Phenylobacterium</taxon>
    </lineage>
</organism>
<protein>
    <recommendedName>
        <fullName evidence="15">Cardiolipin synthase</fullName>
        <ecNumber evidence="15">2.7.8.-</ecNumber>
    </recommendedName>
</protein>
<dbReference type="GO" id="GO:0005576">
    <property type="term" value="C:extracellular region"/>
    <property type="evidence" value="ECO:0007669"/>
    <property type="project" value="UniProtKB-SubCell"/>
</dbReference>
<dbReference type="PANTHER" id="PTHR21248">
    <property type="entry name" value="CARDIOLIPIN SYNTHASE"/>
    <property type="match status" value="1"/>
</dbReference>
<keyword evidence="19" id="KW-1185">Reference proteome</keyword>
<accession>A0A328AHZ1</accession>
<evidence type="ECO:0000256" key="14">
    <source>
        <dbReference type="ARBA" id="ARBA00023264"/>
    </source>
</evidence>
<feature type="transmembrane region" description="Helical" evidence="16">
    <location>
        <begin position="6"/>
        <end position="25"/>
    </location>
</feature>
<sequence>MISHGSIPLLAHIVLAGGLTLRILYRKLEVNTALAWIVMLVAMPIAGPVLYLLFGDRSLGGRRLKLGRRIRTFYQNAYGVGGADEAPLQSIPEPFASLARSMTVESGFPVLARNGYAILTDPGEILDRMRRDIDAAQTSCRLEFYIVEPSGRVEAVLEAVRKAAARGVSCQILADDYGSKRFFRSPWPRRLSAAGVSIVRSLPVGVLKSVSKRSDLRNHRKLLICDRTVAYAGSFNLVDPALFKSDRHVGSWIDVMMRIEGEMVDALTCVFNADFLFEQKGADLGGALLRPLPLEAQKGRRPRGSALMQLLPSGPEMPHPTIHGFIVAAIFNARRRVRVVTPYFIPDQAVLLALTSAARRGVRVQIIVPERLDTRIGQYASQASYDDLLAAGVDIRRFTGGLLHTKAVLVDDDITIFGTVNMDLRSFYLNLELSLIMYDPRINNALGAVLDAYVGRSDVIDPDAWAARGSTQRFLENLMRLAAPLL</sequence>
<dbReference type="OrthoDB" id="9762009at2"/>
<dbReference type="InterPro" id="IPR001736">
    <property type="entry name" value="PLipase_D/transphosphatidylase"/>
</dbReference>
<dbReference type="NCBIfam" id="TIGR04265">
    <property type="entry name" value="bac_cardiolipin"/>
    <property type="match status" value="1"/>
</dbReference>
<comment type="subcellular location">
    <subcellularLocation>
        <location evidence="3">Cell membrane</location>
        <topology evidence="3">Multi-pass membrane protein</topology>
    </subcellularLocation>
    <subcellularLocation>
        <location evidence="2">Secreted</location>
    </subcellularLocation>
</comment>
<evidence type="ECO:0000256" key="16">
    <source>
        <dbReference type="SAM" id="Phobius"/>
    </source>
</evidence>
<dbReference type="GO" id="GO:0008808">
    <property type="term" value="F:cardiolipin synthase activity"/>
    <property type="evidence" value="ECO:0007669"/>
    <property type="project" value="UniProtKB-UniRule"/>
</dbReference>
<dbReference type="InterPro" id="IPR022924">
    <property type="entry name" value="Cardiolipin_synthase"/>
</dbReference>
<keyword evidence="14" id="KW-1208">Phospholipid metabolism</keyword>
<evidence type="ECO:0000256" key="7">
    <source>
        <dbReference type="ARBA" id="ARBA00022679"/>
    </source>
</evidence>
<evidence type="ECO:0000256" key="8">
    <source>
        <dbReference type="ARBA" id="ARBA00022692"/>
    </source>
</evidence>
<dbReference type="InterPro" id="IPR025202">
    <property type="entry name" value="PLD-like_dom"/>
</dbReference>
<dbReference type="Pfam" id="PF13091">
    <property type="entry name" value="PLDc_2"/>
    <property type="match status" value="2"/>
</dbReference>
<feature type="domain" description="PLD phosphodiesterase" evidence="17">
    <location>
        <begin position="214"/>
        <end position="241"/>
    </location>
</feature>
<evidence type="ECO:0000256" key="11">
    <source>
        <dbReference type="ARBA" id="ARBA00023098"/>
    </source>
</evidence>
<keyword evidence="11" id="KW-0443">Lipid metabolism</keyword>
<feature type="domain" description="PLD phosphodiesterase" evidence="17">
    <location>
        <begin position="399"/>
        <end position="426"/>
    </location>
</feature>
<proteinExistence type="predicted"/>
<reference evidence="19" key="1">
    <citation type="submission" date="2018-05" db="EMBL/GenBank/DDBJ databases">
        <authorList>
            <person name="Li X."/>
        </authorList>
    </citation>
    <scope>NUCLEOTIDE SEQUENCE [LARGE SCALE GENOMIC DNA]</scope>
    <source>
        <strain evidence="19">LX32</strain>
    </source>
</reference>
<keyword evidence="5" id="KW-0444">Lipid biosynthesis</keyword>
<dbReference type="PANTHER" id="PTHR21248:SF22">
    <property type="entry name" value="PHOSPHOLIPASE D"/>
    <property type="match status" value="1"/>
</dbReference>
<evidence type="ECO:0000313" key="18">
    <source>
        <dbReference type="EMBL" id="RAK54125.1"/>
    </source>
</evidence>
<feature type="transmembrane region" description="Helical" evidence="16">
    <location>
        <begin position="32"/>
        <end position="54"/>
    </location>
</feature>
<dbReference type="RefSeq" id="WP_111527876.1">
    <property type="nucleotide sequence ID" value="NZ_JBHRSG010000002.1"/>
</dbReference>
<evidence type="ECO:0000256" key="13">
    <source>
        <dbReference type="ARBA" id="ARBA00023209"/>
    </source>
</evidence>